<dbReference type="Proteomes" id="UP000018291">
    <property type="component" value="Unassembled WGS sequence"/>
</dbReference>
<dbReference type="eggNOG" id="COG5662">
    <property type="taxonomic scope" value="Bacteria"/>
</dbReference>
<proteinExistence type="predicted"/>
<evidence type="ECO:0000256" key="2">
    <source>
        <dbReference type="ARBA" id="ARBA00004236"/>
    </source>
</evidence>
<dbReference type="OrthoDB" id="153510at2"/>
<comment type="caution">
    <text evidence="12">The sequence shown here is derived from an EMBL/GenBank/DDBJ whole genome shotgun (WGS) entry which is preliminary data.</text>
</comment>
<keyword evidence="5 10" id="KW-1133">Transmembrane helix</keyword>
<accession>R4Z5U8</accession>
<dbReference type="EMBL" id="CANL01000040">
    <property type="protein sequence ID" value="CCM64756.1"/>
    <property type="molecule type" value="Genomic_DNA"/>
</dbReference>
<dbReference type="PANTHER" id="PTHR37461">
    <property type="entry name" value="ANTI-SIGMA-K FACTOR RSKA"/>
    <property type="match status" value="1"/>
</dbReference>
<feature type="transmembrane region" description="Helical" evidence="10">
    <location>
        <begin position="183"/>
        <end position="204"/>
    </location>
</feature>
<dbReference type="PANTHER" id="PTHR37461:SF1">
    <property type="entry name" value="ANTI-SIGMA-K FACTOR RSKA"/>
    <property type="match status" value="1"/>
</dbReference>
<evidence type="ECO:0000313" key="12">
    <source>
        <dbReference type="EMBL" id="CCM64756.1"/>
    </source>
</evidence>
<organism evidence="12 13">
    <name type="scientific">Candidatus Neomicrothrix parvicella RN1</name>
    <dbReference type="NCBI Taxonomy" id="1229780"/>
    <lineage>
        <taxon>Bacteria</taxon>
        <taxon>Bacillati</taxon>
        <taxon>Actinomycetota</taxon>
        <taxon>Acidimicrobiia</taxon>
        <taxon>Acidimicrobiales</taxon>
        <taxon>Microthrixaceae</taxon>
        <taxon>Candidatus Neomicrothrix</taxon>
    </lineage>
</organism>
<comment type="subcellular location">
    <subcellularLocation>
        <location evidence="2">Cell membrane</location>
    </subcellularLocation>
    <subcellularLocation>
        <location evidence="1">Membrane</location>
        <topology evidence="1">Single-pass membrane protein</topology>
    </subcellularLocation>
</comment>
<feature type="domain" description="Anti-sigma K factor RskA C-terminal" evidence="11">
    <location>
        <begin position="188"/>
        <end position="319"/>
    </location>
</feature>
<evidence type="ECO:0000256" key="1">
    <source>
        <dbReference type="ARBA" id="ARBA00004167"/>
    </source>
</evidence>
<reference evidence="12 13" key="1">
    <citation type="journal article" date="2013" name="ISME J.">
        <title>Metabolic model for the filamentous 'Candidatus Microthrix parvicella' based on genomic and metagenomic analyses.</title>
        <authorList>
            <person name="Jon McIlroy S."/>
            <person name="Kristiansen R."/>
            <person name="Albertsen M."/>
            <person name="Michael Karst S."/>
            <person name="Rossetti S."/>
            <person name="Lund Nielsen J."/>
            <person name="Tandoi V."/>
            <person name="James Seviour R."/>
            <person name="Nielsen P.H."/>
        </authorList>
    </citation>
    <scope>NUCLEOTIDE SEQUENCE [LARGE SCALE GENOMIC DNA]</scope>
    <source>
        <strain evidence="12 13">RN1</strain>
    </source>
</reference>
<dbReference type="Gene3D" id="1.10.10.1320">
    <property type="entry name" value="Anti-sigma factor, zinc-finger domain"/>
    <property type="match status" value="1"/>
</dbReference>
<evidence type="ECO:0000256" key="8">
    <source>
        <dbReference type="ARBA" id="ARBA00030803"/>
    </source>
</evidence>
<protein>
    <recommendedName>
        <fullName evidence="8">Regulator of SigK</fullName>
    </recommendedName>
    <alternativeName>
        <fullName evidence="7">Sigma-K anti-sigma factor RskA</fullName>
    </alternativeName>
</protein>
<dbReference type="RefSeq" id="WP_012229029.1">
    <property type="nucleotide sequence ID" value="NZ_HG422565.1"/>
</dbReference>
<dbReference type="Pfam" id="PF10099">
    <property type="entry name" value="RskA_C"/>
    <property type="match status" value="1"/>
</dbReference>
<dbReference type="GO" id="GO:0006417">
    <property type="term" value="P:regulation of translation"/>
    <property type="evidence" value="ECO:0007669"/>
    <property type="project" value="TreeGrafter"/>
</dbReference>
<dbReference type="InterPro" id="IPR041916">
    <property type="entry name" value="Anti_sigma_zinc_sf"/>
</dbReference>
<dbReference type="STRING" id="1229780.BN381_450067"/>
<evidence type="ECO:0000256" key="7">
    <source>
        <dbReference type="ARBA" id="ARBA00029829"/>
    </source>
</evidence>
<feature type="compositionally biased region" description="Basic and acidic residues" evidence="9">
    <location>
        <begin position="142"/>
        <end position="161"/>
    </location>
</feature>
<evidence type="ECO:0000256" key="4">
    <source>
        <dbReference type="ARBA" id="ARBA00022692"/>
    </source>
</evidence>
<dbReference type="GO" id="GO:0005886">
    <property type="term" value="C:plasma membrane"/>
    <property type="evidence" value="ECO:0007669"/>
    <property type="project" value="UniProtKB-SubCell"/>
</dbReference>
<evidence type="ECO:0000256" key="3">
    <source>
        <dbReference type="ARBA" id="ARBA00022475"/>
    </source>
</evidence>
<evidence type="ECO:0000313" key="13">
    <source>
        <dbReference type="Proteomes" id="UP000018291"/>
    </source>
</evidence>
<evidence type="ECO:0000256" key="9">
    <source>
        <dbReference type="SAM" id="MobiDB-lite"/>
    </source>
</evidence>
<dbReference type="AlphaFoldDB" id="R4Z5U8"/>
<keyword evidence="4 10" id="KW-0812">Transmembrane</keyword>
<keyword evidence="3" id="KW-1003">Cell membrane</keyword>
<gene>
    <name evidence="12" type="ORF">BN381_450067</name>
</gene>
<dbReference type="GO" id="GO:0016989">
    <property type="term" value="F:sigma factor antagonist activity"/>
    <property type="evidence" value="ECO:0007669"/>
    <property type="project" value="TreeGrafter"/>
</dbReference>
<sequence>MTANFDGAAGNGDGAAESIETLLGVYALDAVSQEERAEVDALLQRSPDARAELATLQVAVDALAAEAASAPPIGTWDRLRDRLAESDGAPGESTGGAPSVSALFPEGSLSGRPGMIATTGPTDRSSGPNPGAGAAPGGDALEDGHARAVPDELSSRREARGHNVPPGAAVAGGGSVSSLRSKVWPMLAAAAAVVAVLMLGGLVVRQGDRIDNLSAEMASGSIERSAQEALADPSSELVDLAGDDLKVNLRAAVRPDGTGYLFADNLPELPADQTYQLWAARDDNVVSVGVLGNRPRVSAFQTATDARALAITVETAGGVVSSDHDPVAAGEFT</sequence>
<evidence type="ECO:0000256" key="10">
    <source>
        <dbReference type="SAM" id="Phobius"/>
    </source>
</evidence>
<keyword evidence="13" id="KW-1185">Reference proteome</keyword>
<dbReference type="InterPro" id="IPR051474">
    <property type="entry name" value="Anti-sigma-K/W_factor"/>
</dbReference>
<name>R4Z5U8_9ACTN</name>
<evidence type="ECO:0000259" key="11">
    <source>
        <dbReference type="Pfam" id="PF10099"/>
    </source>
</evidence>
<feature type="region of interest" description="Disordered" evidence="9">
    <location>
        <begin position="85"/>
        <end position="175"/>
    </location>
</feature>
<dbReference type="InterPro" id="IPR018764">
    <property type="entry name" value="RskA_C"/>
</dbReference>
<evidence type="ECO:0000256" key="6">
    <source>
        <dbReference type="ARBA" id="ARBA00023136"/>
    </source>
</evidence>
<dbReference type="HOGENOM" id="CLU_833386_0_0_11"/>
<evidence type="ECO:0000256" key="5">
    <source>
        <dbReference type="ARBA" id="ARBA00022989"/>
    </source>
</evidence>
<keyword evidence="6 10" id="KW-0472">Membrane</keyword>